<name>F6VQA5_MONDO</name>
<evidence type="ECO:0000256" key="6">
    <source>
        <dbReference type="ARBA" id="ARBA00022454"/>
    </source>
</evidence>
<evidence type="ECO:0000256" key="4">
    <source>
        <dbReference type="ARBA" id="ARBA00005434"/>
    </source>
</evidence>
<dbReference type="OMA" id="CGHEHHN"/>
<dbReference type="GO" id="GO:0031464">
    <property type="term" value="C:Cul4A-RING E3 ubiquitin ligase complex"/>
    <property type="evidence" value="ECO:0007669"/>
    <property type="project" value="UniProtKB-ARBA"/>
</dbReference>
<keyword evidence="18" id="KW-1185">Reference proteome</keyword>
<dbReference type="GO" id="GO:0009411">
    <property type="term" value="P:response to UV"/>
    <property type="evidence" value="ECO:0000318"/>
    <property type="project" value="GO_Central"/>
</dbReference>
<reference evidence="17" key="3">
    <citation type="submission" date="2025-09" db="UniProtKB">
        <authorList>
            <consortium name="Ensembl"/>
        </authorList>
    </citation>
    <scope>IDENTIFICATION</scope>
</reference>
<evidence type="ECO:0000256" key="8">
    <source>
        <dbReference type="ARBA" id="ARBA00022737"/>
    </source>
</evidence>
<dbReference type="InterPro" id="IPR001680">
    <property type="entry name" value="WD40_rpt"/>
</dbReference>
<keyword evidence="6" id="KW-0158">Chromosome</keyword>
<dbReference type="PROSITE" id="PS00678">
    <property type="entry name" value="WD_REPEATS_1"/>
    <property type="match status" value="1"/>
</dbReference>
<comment type="similarity">
    <text evidence="4">Belongs to the WD repeat DDB2/WDR76 family.</text>
</comment>
<dbReference type="OrthoDB" id="9890280at2759"/>
<evidence type="ECO:0000256" key="7">
    <source>
        <dbReference type="ARBA" id="ARBA00022574"/>
    </source>
</evidence>
<evidence type="ECO:0000256" key="5">
    <source>
        <dbReference type="ARBA" id="ARBA00014580"/>
    </source>
</evidence>
<sequence length="480" mass="53981">MAPKRLAGRGKRSFLPPEPPPAKRRCVWTPGRGCRPPARGLGQRDGASGWNQTGLTGQREYPHSIIWALCQRKLGRAPRASFQQCLQQTFLHSLDSYRLFRTASPFDRRTTCLEWHPAHPSTLAVGSKGGDIILWDYEVLNKTYFIKGIGAGGSITGMKFNPLNTNQLFISSVEGTTTLKDFLGNTIRVFTRTNTWDNWYTSVDVSAKSRVVVTGDSVGNVILLNMDGKEVWNLRLHKKKVTHVALNPHCDWLLATASVDQTVKIWDLRQVRGKSCFVHWMPHERAVNAAYFSPDGARLLTTDQHSEIRVYSASHWTSPQLLIPHPHRHFQHLTPIKATWHPCYDLIVVGRYPDPNFAGFTPHEPRTVDLFDGNSGKMVCQLHDPDCSGIISLNKFNPMGDTLASTMGYNILIWSPEEAVRRKQEGLIKAMSEQGLGRDCLAHRCSRRSRPGPTSSRKQQKCLCLQGDARSKCKRKDPGL</sequence>
<dbReference type="STRING" id="13616.ENSMODP00000024832"/>
<protein>
    <recommendedName>
        <fullName evidence="5">DNA damage-binding protein 2</fullName>
    </recommendedName>
    <alternativeName>
        <fullName evidence="14">Damage-specific DNA-binding protein 2</fullName>
    </alternativeName>
</protein>
<keyword evidence="8" id="KW-0677">Repeat</keyword>
<dbReference type="InterPro" id="IPR036322">
    <property type="entry name" value="WD40_repeat_dom_sf"/>
</dbReference>
<dbReference type="HOGENOM" id="CLU_036401_0_0_1"/>
<keyword evidence="12" id="KW-0234">DNA repair</keyword>
<evidence type="ECO:0000256" key="16">
    <source>
        <dbReference type="SAM" id="MobiDB-lite"/>
    </source>
</evidence>
<evidence type="ECO:0000313" key="17">
    <source>
        <dbReference type="Ensembl" id="ENSMODP00000024832.3"/>
    </source>
</evidence>
<keyword evidence="11" id="KW-0238">DNA-binding</keyword>
<dbReference type="FunFam" id="2.130.10.10:FF:000161">
    <property type="entry name" value="DNA damage-binding protein 2"/>
    <property type="match status" value="1"/>
</dbReference>
<dbReference type="PANTHER" id="PTHR15169">
    <property type="entry name" value="DAMAGE-SPECIFIC DNA BINDING PROTEIN 2"/>
    <property type="match status" value="1"/>
</dbReference>
<evidence type="ECO:0000256" key="11">
    <source>
        <dbReference type="ARBA" id="ARBA00023125"/>
    </source>
</evidence>
<dbReference type="FunFam" id="1.10.287.3280:FF:000002">
    <property type="entry name" value="DNA damage-binding protein 2"/>
    <property type="match status" value="1"/>
</dbReference>
<evidence type="ECO:0000256" key="9">
    <source>
        <dbReference type="ARBA" id="ARBA00022763"/>
    </source>
</evidence>
<gene>
    <name evidence="17" type="primary">DDB2</name>
</gene>
<dbReference type="AlphaFoldDB" id="F6VQA5"/>
<keyword evidence="9" id="KW-0227">DNA damage</keyword>
<keyword evidence="7 15" id="KW-0853">WD repeat</keyword>
<feature type="region of interest" description="Disordered" evidence="16">
    <location>
        <begin position="1"/>
        <end position="25"/>
    </location>
</feature>
<dbReference type="KEGG" id="mdo:100016157"/>
<reference evidence="17" key="2">
    <citation type="submission" date="2025-08" db="UniProtKB">
        <authorList>
            <consortium name="Ensembl"/>
        </authorList>
    </citation>
    <scope>IDENTIFICATION</scope>
</reference>
<dbReference type="Proteomes" id="UP000002280">
    <property type="component" value="Chromosome 5"/>
</dbReference>
<evidence type="ECO:0000256" key="3">
    <source>
        <dbReference type="ARBA" id="ARBA00004906"/>
    </source>
</evidence>
<dbReference type="InterPro" id="IPR015943">
    <property type="entry name" value="WD40/YVTN_repeat-like_dom_sf"/>
</dbReference>
<evidence type="ECO:0000256" key="14">
    <source>
        <dbReference type="ARBA" id="ARBA00031670"/>
    </source>
</evidence>
<evidence type="ECO:0000313" key="18">
    <source>
        <dbReference type="Proteomes" id="UP000002280"/>
    </source>
</evidence>
<feature type="compositionally biased region" description="Basic residues" evidence="16">
    <location>
        <begin position="1"/>
        <end position="12"/>
    </location>
</feature>
<dbReference type="InterPro" id="IPR019775">
    <property type="entry name" value="WD40_repeat_CS"/>
</dbReference>
<dbReference type="InParanoid" id="F6VQA5"/>
<evidence type="ECO:0000256" key="15">
    <source>
        <dbReference type="PROSITE-ProRule" id="PRU00221"/>
    </source>
</evidence>
<keyword evidence="10" id="KW-0833">Ubl conjugation pathway</keyword>
<evidence type="ECO:0000256" key="10">
    <source>
        <dbReference type="ARBA" id="ARBA00022786"/>
    </source>
</evidence>
<dbReference type="Ensembl" id="ENSMODT00000025273.3">
    <property type="protein sequence ID" value="ENSMODP00000024832.3"/>
    <property type="gene ID" value="ENSMODG00000019904.3"/>
</dbReference>
<dbReference type="FunCoup" id="F6VQA5">
    <property type="interactions" value="413"/>
</dbReference>
<dbReference type="RefSeq" id="XP_007497471.1">
    <property type="nucleotide sequence ID" value="XM_007497409.3"/>
</dbReference>
<organism evidence="17 18">
    <name type="scientific">Monodelphis domestica</name>
    <name type="common">Gray short-tailed opossum</name>
    <dbReference type="NCBI Taxonomy" id="13616"/>
    <lineage>
        <taxon>Eukaryota</taxon>
        <taxon>Metazoa</taxon>
        <taxon>Chordata</taxon>
        <taxon>Craniata</taxon>
        <taxon>Vertebrata</taxon>
        <taxon>Euteleostomi</taxon>
        <taxon>Mammalia</taxon>
        <taxon>Metatheria</taxon>
        <taxon>Didelphimorphia</taxon>
        <taxon>Didelphidae</taxon>
        <taxon>Monodelphis</taxon>
    </lineage>
</organism>
<comment type="pathway">
    <text evidence="3">Protein modification; protein ubiquitination.</text>
</comment>
<dbReference type="SUPFAM" id="SSF50978">
    <property type="entry name" value="WD40 repeat-like"/>
    <property type="match status" value="1"/>
</dbReference>
<dbReference type="PROSITE" id="PS50294">
    <property type="entry name" value="WD_REPEATS_REGION"/>
    <property type="match status" value="1"/>
</dbReference>
<feature type="repeat" description="WD" evidence="15">
    <location>
        <begin position="234"/>
        <end position="269"/>
    </location>
</feature>
<dbReference type="GO" id="GO:0006281">
    <property type="term" value="P:DNA repair"/>
    <property type="evidence" value="ECO:0000318"/>
    <property type="project" value="GO_Central"/>
</dbReference>
<proteinExistence type="inferred from homology"/>
<evidence type="ECO:0000256" key="2">
    <source>
        <dbReference type="ARBA" id="ARBA00004286"/>
    </source>
</evidence>
<evidence type="ECO:0000256" key="1">
    <source>
        <dbReference type="ARBA" id="ARBA00004123"/>
    </source>
</evidence>
<comment type="subcellular location">
    <subcellularLocation>
        <location evidence="2">Chromosome</location>
    </subcellularLocation>
    <subcellularLocation>
        <location evidence="1">Nucleus</location>
    </subcellularLocation>
</comment>
<dbReference type="SMART" id="SM00320">
    <property type="entry name" value="WD40"/>
    <property type="match status" value="3"/>
</dbReference>
<dbReference type="GeneTree" id="ENSGT00510000047881"/>
<dbReference type="PROSITE" id="PS50082">
    <property type="entry name" value="WD_REPEATS_2"/>
    <property type="match status" value="1"/>
</dbReference>
<dbReference type="PANTHER" id="PTHR15169:SF0">
    <property type="entry name" value="DNA DAMAGE-BINDING PROTEIN 2"/>
    <property type="match status" value="1"/>
</dbReference>
<reference evidence="17 18" key="1">
    <citation type="journal article" date="2007" name="Nature">
        <title>Genome of the marsupial Monodelphis domestica reveals innovation in non-coding sequences.</title>
        <authorList>
            <person name="Mikkelsen T.S."/>
            <person name="Wakefield M.J."/>
            <person name="Aken B."/>
            <person name="Amemiya C.T."/>
            <person name="Chang J.L."/>
            <person name="Duke S."/>
            <person name="Garber M."/>
            <person name="Gentles A.J."/>
            <person name="Goodstadt L."/>
            <person name="Heger A."/>
            <person name="Jurka J."/>
            <person name="Kamal M."/>
            <person name="Mauceli E."/>
            <person name="Searle S.M."/>
            <person name="Sharpe T."/>
            <person name="Baker M.L."/>
            <person name="Batzer M.A."/>
            <person name="Benos P.V."/>
            <person name="Belov K."/>
            <person name="Clamp M."/>
            <person name="Cook A."/>
            <person name="Cuff J."/>
            <person name="Das R."/>
            <person name="Davidow L."/>
            <person name="Deakin J.E."/>
            <person name="Fazzari M.J."/>
            <person name="Glass J.L."/>
            <person name="Grabherr M."/>
            <person name="Greally J.M."/>
            <person name="Gu W."/>
            <person name="Hore T.A."/>
            <person name="Huttley G.A."/>
            <person name="Kleber M."/>
            <person name="Jirtle R.L."/>
            <person name="Koina E."/>
            <person name="Lee J.T."/>
            <person name="Mahony S."/>
            <person name="Marra M.A."/>
            <person name="Miller R.D."/>
            <person name="Nicholls R.D."/>
            <person name="Oda M."/>
            <person name="Papenfuss A.T."/>
            <person name="Parra Z.E."/>
            <person name="Pollock D.D."/>
            <person name="Ray D.A."/>
            <person name="Schein J.E."/>
            <person name="Speed T.P."/>
            <person name="Thompson K."/>
            <person name="VandeBerg J.L."/>
            <person name="Wade C.M."/>
            <person name="Walker J.A."/>
            <person name="Waters P.D."/>
            <person name="Webber C."/>
            <person name="Weidman J.R."/>
            <person name="Xie X."/>
            <person name="Zody M.C."/>
            <person name="Baldwin J."/>
            <person name="Abdouelleil A."/>
            <person name="Abdulkadir J."/>
            <person name="Abebe A."/>
            <person name="Abera B."/>
            <person name="Abreu J."/>
            <person name="Acer S.C."/>
            <person name="Aftuck L."/>
            <person name="Alexander A."/>
            <person name="An P."/>
            <person name="Anderson E."/>
            <person name="Anderson S."/>
            <person name="Arachi H."/>
            <person name="Azer M."/>
            <person name="Bachantsang P."/>
            <person name="Barry A."/>
            <person name="Bayul T."/>
            <person name="Berlin A."/>
            <person name="Bessette D."/>
            <person name="Bloom T."/>
            <person name="Bloom T."/>
            <person name="Boguslavskiy L."/>
            <person name="Bonnet C."/>
            <person name="Boukhgalter B."/>
            <person name="Bourzgui I."/>
            <person name="Brown A."/>
            <person name="Cahill P."/>
            <person name="Channer S."/>
            <person name="Cheshatsang Y."/>
            <person name="Chuda L."/>
            <person name="Citroen M."/>
            <person name="Collymore A."/>
            <person name="Cooke P."/>
            <person name="Costello M."/>
            <person name="D'Aco K."/>
            <person name="Daza R."/>
            <person name="De Haan G."/>
            <person name="DeGray S."/>
            <person name="DeMaso C."/>
            <person name="Dhargay N."/>
            <person name="Dooley K."/>
            <person name="Dooley E."/>
            <person name="Doricent M."/>
            <person name="Dorje P."/>
            <person name="Dorjee K."/>
            <person name="Dupes A."/>
            <person name="Elong R."/>
            <person name="Falk J."/>
            <person name="Farina A."/>
            <person name="Faro S."/>
            <person name="Ferguson D."/>
            <person name="Fisher S."/>
            <person name="Foley C.D."/>
            <person name="Franke A."/>
            <person name="Friedrich D."/>
            <person name="Gadbois L."/>
            <person name="Gearin G."/>
            <person name="Gearin C.R."/>
            <person name="Giannoukos G."/>
            <person name="Goode T."/>
            <person name="Graham J."/>
            <person name="Grandbois E."/>
            <person name="Grewal S."/>
            <person name="Gyaltsen K."/>
            <person name="Hafez N."/>
            <person name="Hagos B."/>
            <person name="Hall J."/>
            <person name="Henson C."/>
            <person name="Hollinger A."/>
            <person name="Honan T."/>
            <person name="Huard M.D."/>
            <person name="Hughes L."/>
            <person name="Hurhula B."/>
            <person name="Husby M.E."/>
            <person name="Kamat A."/>
            <person name="Kanga B."/>
            <person name="Kashin S."/>
            <person name="Khazanovich D."/>
            <person name="Kisner P."/>
            <person name="Lance K."/>
            <person name="Lara M."/>
            <person name="Lee W."/>
            <person name="Lennon N."/>
            <person name="Letendre F."/>
            <person name="LeVine R."/>
            <person name="Lipovsky A."/>
            <person name="Liu X."/>
            <person name="Liu J."/>
            <person name="Liu S."/>
            <person name="Lokyitsang T."/>
            <person name="Lokyitsang Y."/>
            <person name="Lubonja R."/>
            <person name="Lui A."/>
            <person name="MacDonald P."/>
            <person name="Magnisalis V."/>
            <person name="Maru K."/>
            <person name="Matthews C."/>
            <person name="McCusker W."/>
            <person name="McDonough S."/>
            <person name="Mehta T."/>
            <person name="Meldrim J."/>
            <person name="Meneus L."/>
            <person name="Mihai O."/>
            <person name="Mihalev A."/>
            <person name="Mihova T."/>
            <person name="Mittelman R."/>
            <person name="Mlenga V."/>
            <person name="Montmayeur A."/>
            <person name="Mulrain L."/>
            <person name="Navidi A."/>
            <person name="Naylor J."/>
            <person name="Negash T."/>
            <person name="Nguyen T."/>
            <person name="Nguyen N."/>
            <person name="Nicol R."/>
            <person name="Norbu C."/>
            <person name="Norbu N."/>
            <person name="Novod N."/>
            <person name="O'Neill B."/>
            <person name="Osman S."/>
            <person name="Markiewicz E."/>
            <person name="Oyono O.L."/>
            <person name="Patti C."/>
            <person name="Phunkhang P."/>
            <person name="Pierre F."/>
            <person name="Priest M."/>
            <person name="Raghuraman S."/>
            <person name="Rege F."/>
            <person name="Reyes R."/>
            <person name="Rise C."/>
            <person name="Rogov P."/>
            <person name="Ross K."/>
            <person name="Ryan E."/>
            <person name="Settipalli S."/>
            <person name="Shea T."/>
            <person name="Sherpa N."/>
            <person name="Shi L."/>
            <person name="Shih D."/>
            <person name="Sparrow T."/>
            <person name="Spaulding J."/>
            <person name="Stalker J."/>
            <person name="Stange-Thomann N."/>
            <person name="Stavropoulos S."/>
            <person name="Stone C."/>
            <person name="Strader C."/>
            <person name="Tesfaye S."/>
            <person name="Thomson T."/>
            <person name="Thoulutsang Y."/>
            <person name="Thoulutsang D."/>
            <person name="Topham K."/>
            <person name="Topping I."/>
            <person name="Tsamla T."/>
            <person name="Vassiliev H."/>
            <person name="Vo A."/>
            <person name="Wangchuk T."/>
            <person name="Wangdi T."/>
            <person name="Weiand M."/>
            <person name="Wilkinson J."/>
            <person name="Wilson A."/>
            <person name="Yadav S."/>
            <person name="Young G."/>
            <person name="Yu Q."/>
            <person name="Zembek L."/>
            <person name="Zhong D."/>
            <person name="Zimmer A."/>
            <person name="Zwirko Z."/>
            <person name="Jaffe D.B."/>
            <person name="Alvarez P."/>
            <person name="Brockman W."/>
            <person name="Butler J."/>
            <person name="Chin C."/>
            <person name="Gnerre S."/>
            <person name="MacCallum I."/>
            <person name="Graves J.A."/>
            <person name="Ponting C.P."/>
            <person name="Breen M."/>
            <person name="Samollow P.B."/>
            <person name="Lander E.S."/>
            <person name="Lindblad-Toh K."/>
        </authorList>
    </citation>
    <scope>NUCLEOTIDE SEQUENCE [LARGE SCALE GENOMIC DNA]</scope>
</reference>
<evidence type="ECO:0000256" key="13">
    <source>
        <dbReference type="ARBA" id="ARBA00023242"/>
    </source>
</evidence>
<dbReference type="InterPro" id="IPR033312">
    <property type="entry name" value="DDB2"/>
</dbReference>
<accession>F6VQA5</accession>
<dbReference type="Pfam" id="PF00400">
    <property type="entry name" value="WD40"/>
    <property type="match status" value="1"/>
</dbReference>
<dbReference type="Gene3D" id="1.10.287.3280">
    <property type="match status" value="1"/>
</dbReference>
<dbReference type="GO" id="GO:0005634">
    <property type="term" value="C:nucleus"/>
    <property type="evidence" value="ECO:0000318"/>
    <property type="project" value="GO_Central"/>
</dbReference>
<dbReference type="CTD" id="1643"/>
<evidence type="ECO:0000256" key="12">
    <source>
        <dbReference type="ARBA" id="ARBA00023204"/>
    </source>
</evidence>
<dbReference type="GeneID" id="100016157"/>
<dbReference type="GO" id="GO:0005694">
    <property type="term" value="C:chromosome"/>
    <property type="evidence" value="ECO:0007669"/>
    <property type="project" value="UniProtKB-SubCell"/>
</dbReference>
<dbReference type="eggNOG" id="KOG4328">
    <property type="taxonomic scope" value="Eukaryota"/>
</dbReference>
<dbReference type="GO" id="GO:0034644">
    <property type="term" value="P:cellular response to UV"/>
    <property type="evidence" value="ECO:0007669"/>
    <property type="project" value="UniProtKB-ARBA"/>
</dbReference>
<dbReference type="Bgee" id="ENSMODG00000019904">
    <property type="expression patterns" value="Expressed in adult mammalian kidney and 19 other cell types or tissues"/>
</dbReference>
<dbReference type="Gene3D" id="2.130.10.10">
    <property type="entry name" value="YVTN repeat-like/Quinoprotein amine dehydrogenase"/>
    <property type="match status" value="1"/>
</dbReference>
<dbReference type="GO" id="GO:0003684">
    <property type="term" value="F:damaged DNA binding"/>
    <property type="evidence" value="ECO:0007669"/>
    <property type="project" value="InterPro"/>
</dbReference>
<keyword evidence="13" id="KW-0539">Nucleus</keyword>